<proteinExistence type="predicted"/>
<sequence length="21" mass="2567">MVHIPDWVHPFSNRMNVEMKV</sequence>
<evidence type="ECO:0000313" key="2">
    <source>
        <dbReference type="EMBL" id="CAI0427023.1"/>
    </source>
</evidence>
<reference evidence="2" key="1">
    <citation type="submission" date="2022-08" db="EMBL/GenBank/DDBJ databases">
        <authorList>
            <person name="Gutierrez-Valencia J."/>
        </authorList>
    </citation>
    <scope>NUCLEOTIDE SEQUENCE</scope>
</reference>
<dbReference type="AlphaFoldDB" id="A0AAV0KZA3"/>
<protein>
    <submittedName>
        <fullName evidence="2">Uncharacterized protein</fullName>
    </submittedName>
</protein>
<name>A0AAV0KZA3_9ROSI</name>
<comment type="caution">
    <text evidence="2">The sequence shown here is derived from an EMBL/GenBank/DDBJ whole genome shotgun (WGS) entry which is preliminary data.</text>
</comment>
<evidence type="ECO:0000313" key="3">
    <source>
        <dbReference type="Proteomes" id="UP001154282"/>
    </source>
</evidence>
<accession>A0AAV0KZA3</accession>
<dbReference type="EMBL" id="CAMGYJ010000005">
    <property type="protein sequence ID" value="CAI0426947.1"/>
    <property type="molecule type" value="Genomic_DNA"/>
</dbReference>
<dbReference type="Proteomes" id="UP001154282">
    <property type="component" value="Unassembled WGS sequence"/>
</dbReference>
<dbReference type="EMBL" id="CAMGYJ010000005">
    <property type="protein sequence ID" value="CAI0427023.1"/>
    <property type="molecule type" value="Genomic_DNA"/>
</dbReference>
<gene>
    <name evidence="1" type="ORF">LITE_LOCUS20991</name>
    <name evidence="2" type="ORF">LITE_LOCUS21025</name>
</gene>
<evidence type="ECO:0000313" key="1">
    <source>
        <dbReference type="EMBL" id="CAI0426947.1"/>
    </source>
</evidence>
<keyword evidence="3" id="KW-1185">Reference proteome</keyword>
<organism evidence="2 3">
    <name type="scientific">Linum tenue</name>
    <dbReference type="NCBI Taxonomy" id="586396"/>
    <lineage>
        <taxon>Eukaryota</taxon>
        <taxon>Viridiplantae</taxon>
        <taxon>Streptophyta</taxon>
        <taxon>Embryophyta</taxon>
        <taxon>Tracheophyta</taxon>
        <taxon>Spermatophyta</taxon>
        <taxon>Magnoliopsida</taxon>
        <taxon>eudicotyledons</taxon>
        <taxon>Gunneridae</taxon>
        <taxon>Pentapetalae</taxon>
        <taxon>rosids</taxon>
        <taxon>fabids</taxon>
        <taxon>Malpighiales</taxon>
        <taxon>Linaceae</taxon>
        <taxon>Linum</taxon>
    </lineage>
</organism>